<evidence type="ECO:0000313" key="10">
    <source>
        <dbReference type="Proteomes" id="UP000507470"/>
    </source>
</evidence>
<evidence type="ECO:0000313" key="9">
    <source>
        <dbReference type="EMBL" id="CAC5357402.1"/>
    </source>
</evidence>
<reference evidence="9 10" key="1">
    <citation type="submission" date="2020-06" db="EMBL/GenBank/DDBJ databases">
        <authorList>
            <person name="Li R."/>
            <person name="Bekaert M."/>
        </authorList>
    </citation>
    <scope>NUCLEOTIDE SEQUENCE [LARGE SCALE GENOMIC DNA]</scope>
    <source>
        <strain evidence="10">wild</strain>
    </source>
</reference>
<keyword evidence="3 7" id="KW-0732">Signal</keyword>
<dbReference type="AlphaFoldDB" id="A0A6J7ZX19"/>
<dbReference type="PRINTS" id="PR01537">
    <property type="entry name" value="INTRLKN1R1F"/>
</dbReference>
<proteinExistence type="predicted"/>
<evidence type="ECO:0000256" key="6">
    <source>
        <dbReference type="SAM" id="Phobius"/>
    </source>
</evidence>
<gene>
    <name evidence="9" type="ORF">MCOR_1086</name>
</gene>
<dbReference type="OrthoDB" id="1421090at2759"/>
<dbReference type="Gene3D" id="3.80.10.10">
    <property type="entry name" value="Ribonuclease Inhibitor"/>
    <property type="match status" value="1"/>
</dbReference>
<feature type="signal peptide" evidence="7">
    <location>
        <begin position="1"/>
        <end position="21"/>
    </location>
</feature>
<dbReference type="SUPFAM" id="SSF52058">
    <property type="entry name" value="L domain-like"/>
    <property type="match status" value="2"/>
</dbReference>
<keyword evidence="4 6" id="KW-1133">Transmembrane helix</keyword>
<evidence type="ECO:0000256" key="1">
    <source>
        <dbReference type="ARBA" id="ARBA00004167"/>
    </source>
</evidence>
<keyword evidence="2 6" id="KW-0812">Transmembrane</keyword>
<comment type="subcellular location">
    <subcellularLocation>
        <location evidence="1">Membrane</location>
        <topology evidence="1">Single-pass membrane protein</topology>
    </subcellularLocation>
</comment>
<keyword evidence="5 6" id="KW-0472">Membrane</keyword>
<dbReference type="SMART" id="SM00255">
    <property type="entry name" value="TIR"/>
    <property type="match status" value="1"/>
</dbReference>
<dbReference type="PANTHER" id="PTHR24365">
    <property type="entry name" value="TOLL-LIKE RECEPTOR"/>
    <property type="match status" value="1"/>
</dbReference>
<feature type="transmembrane region" description="Helical" evidence="6">
    <location>
        <begin position="435"/>
        <end position="454"/>
    </location>
</feature>
<evidence type="ECO:0000256" key="7">
    <source>
        <dbReference type="SAM" id="SignalP"/>
    </source>
</evidence>
<evidence type="ECO:0000256" key="4">
    <source>
        <dbReference type="ARBA" id="ARBA00022989"/>
    </source>
</evidence>
<dbReference type="SUPFAM" id="SSF52200">
    <property type="entry name" value="Toll/Interleukin receptor TIR domain"/>
    <property type="match status" value="1"/>
</dbReference>
<dbReference type="Gene3D" id="3.40.50.10140">
    <property type="entry name" value="Toll/interleukin-1 receptor homology (TIR) domain"/>
    <property type="match status" value="1"/>
</dbReference>
<sequence length="695" mass="80204">MRTVLIVSFVLTVYSIYHGHSQENSTDALFGQDSLMDFLKLDVMNETETVGNSGNSILPESLNDTCTITETNGTYFCSCLIDKNNSGLWDFVAIRKWVLNSSYEFQFDLKCVDFSMILLPWPIKAKNIDFVRVKSCTITGFFTDYGNPYIETIPDHLRVMDISNSIVLIGLKDLMSMVTNFREVTEDYNCGNDKTLQTLIYTNVTYKYNMDEINFLKDGQFENSEDDFIGAGSNMIANTRELNHRCTFSELKQIDQSTSTSKSRYFLSIQTELSTFPKLTFYNLSNTGQTEITKEFKTWWRFFPKMKLLDLSYNFISTLDLDPSAYTWSSFKIKIDLRFNNITELTQSDLELLGSLSNVNVDIRNNPINCECSDHMIEVLEIIHDDTKWEALGLHRYEYLKNMTCNLPDILKERKLSKITKSDLSCPLFSASSPAPIIVLSICIVILIVIIILLTKFRKEIFILTYTRFHIILPCQPAEVSENKTYDAFVSYSSQDEEWVSKTFKELETSSQSDGYHQFRFCLHHRDFIPGKTIFDNVIDSVESSRHTVIILSKHFLQSHYCMYEFHEAFQQSIIERKRHMVVVLMENIPEGELPTDLKRCLKTFTYIRRDDSIFKDRLIFAMSHKARKETKSTNKNTVTDGLDNPVFSSSEKDVTLRLQTSRPRHDDSVITLSQIVPDLVVGHNESKCNGYTVA</sequence>
<dbReference type="Proteomes" id="UP000507470">
    <property type="component" value="Unassembled WGS sequence"/>
</dbReference>
<dbReference type="PANTHER" id="PTHR24365:SF541">
    <property type="entry name" value="PROTEIN TOLL-RELATED"/>
    <property type="match status" value="1"/>
</dbReference>
<organism evidence="9 10">
    <name type="scientific">Mytilus coruscus</name>
    <name type="common">Sea mussel</name>
    <dbReference type="NCBI Taxonomy" id="42192"/>
    <lineage>
        <taxon>Eukaryota</taxon>
        <taxon>Metazoa</taxon>
        <taxon>Spiralia</taxon>
        <taxon>Lophotrochozoa</taxon>
        <taxon>Mollusca</taxon>
        <taxon>Bivalvia</taxon>
        <taxon>Autobranchia</taxon>
        <taxon>Pteriomorphia</taxon>
        <taxon>Mytilida</taxon>
        <taxon>Mytiloidea</taxon>
        <taxon>Mytilidae</taxon>
        <taxon>Mytilinae</taxon>
        <taxon>Mytilus</taxon>
    </lineage>
</organism>
<feature type="domain" description="TIR" evidence="8">
    <location>
        <begin position="484"/>
        <end position="623"/>
    </location>
</feature>
<name>A0A6J7ZX19_MYTCO</name>
<keyword evidence="10" id="KW-1185">Reference proteome</keyword>
<protein>
    <recommendedName>
        <fullName evidence="8">TIR domain-containing protein</fullName>
    </recommendedName>
</protein>
<accession>A0A6J7ZX19</accession>
<dbReference type="GO" id="GO:0038023">
    <property type="term" value="F:signaling receptor activity"/>
    <property type="evidence" value="ECO:0007669"/>
    <property type="project" value="TreeGrafter"/>
</dbReference>
<dbReference type="GO" id="GO:0007165">
    <property type="term" value="P:signal transduction"/>
    <property type="evidence" value="ECO:0007669"/>
    <property type="project" value="InterPro"/>
</dbReference>
<feature type="chain" id="PRO_5027075584" description="TIR domain-containing protein" evidence="7">
    <location>
        <begin position="22"/>
        <end position="695"/>
    </location>
</feature>
<dbReference type="PROSITE" id="PS50104">
    <property type="entry name" value="TIR"/>
    <property type="match status" value="1"/>
</dbReference>
<dbReference type="InterPro" id="IPR000157">
    <property type="entry name" value="TIR_dom"/>
</dbReference>
<dbReference type="InterPro" id="IPR035897">
    <property type="entry name" value="Toll_tir_struct_dom_sf"/>
</dbReference>
<evidence type="ECO:0000256" key="3">
    <source>
        <dbReference type="ARBA" id="ARBA00022729"/>
    </source>
</evidence>
<dbReference type="Pfam" id="PF13676">
    <property type="entry name" value="TIR_2"/>
    <property type="match status" value="1"/>
</dbReference>
<evidence type="ECO:0000259" key="8">
    <source>
        <dbReference type="PROSITE" id="PS50104"/>
    </source>
</evidence>
<dbReference type="InterPro" id="IPR032675">
    <property type="entry name" value="LRR_dom_sf"/>
</dbReference>
<dbReference type="GO" id="GO:0005886">
    <property type="term" value="C:plasma membrane"/>
    <property type="evidence" value="ECO:0007669"/>
    <property type="project" value="TreeGrafter"/>
</dbReference>
<evidence type="ECO:0000256" key="5">
    <source>
        <dbReference type="ARBA" id="ARBA00023136"/>
    </source>
</evidence>
<evidence type="ECO:0000256" key="2">
    <source>
        <dbReference type="ARBA" id="ARBA00022692"/>
    </source>
</evidence>
<dbReference type="EMBL" id="CACVKT020000204">
    <property type="protein sequence ID" value="CAC5357402.1"/>
    <property type="molecule type" value="Genomic_DNA"/>
</dbReference>